<evidence type="ECO:0000313" key="2">
    <source>
        <dbReference type="EMBL" id="AYQ72471.1"/>
    </source>
</evidence>
<feature type="transmembrane region" description="Helical" evidence="1">
    <location>
        <begin position="46"/>
        <end position="71"/>
    </location>
</feature>
<accession>A0A3G3JX90</accession>
<feature type="transmembrane region" description="Helical" evidence="1">
    <location>
        <begin position="78"/>
        <end position="100"/>
    </location>
</feature>
<keyword evidence="1" id="KW-0472">Membrane</keyword>
<organism evidence="2 3">
    <name type="scientific">Cohnella candidum</name>
    <dbReference type="NCBI Taxonomy" id="2674991"/>
    <lineage>
        <taxon>Bacteria</taxon>
        <taxon>Bacillati</taxon>
        <taxon>Bacillota</taxon>
        <taxon>Bacilli</taxon>
        <taxon>Bacillales</taxon>
        <taxon>Paenibacillaceae</taxon>
        <taxon>Cohnella</taxon>
    </lineage>
</organism>
<dbReference type="EMBL" id="CP033433">
    <property type="protein sequence ID" value="AYQ72471.1"/>
    <property type="molecule type" value="Genomic_DNA"/>
</dbReference>
<reference evidence="2 3" key="1">
    <citation type="submission" date="2018-10" db="EMBL/GenBank/DDBJ databases">
        <title>Genome Sequence of Cohnella sp.</title>
        <authorList>
            <person name="Srinivasan S."/>
            <person name="Kim M.K."/>
        </authorList>
    </citation>
    <scope>NUCLEOTIDE SEQUENCE [LARGE SCALE GENOMIC DNA]</scope>
    <source>
        <strain evidence="2 3">18JY8-7</strain>
    </source>
</reference>
<evidence type="ECO:0000256" key="1">
    <source>
        <dbReference type="SAM" id="Phobius"/>
    </source>
</evidence>
<dbReference type="Proteomes" id="UP000269097">
    <property type="component" value="Chromosome"/>
</dbReference>
<dbReference type="KEGG" id="coh:EAV92_07765"/>
<keyword evidence="3" id="KW-1185">Reference proteome</keyword>
<proteinExistence type="predicted"/>
<keyword evidence="1" id="KW-1133">Transmembrane helix</keyword>
<feature type="transmembrane region" description="Helical" evidence="1">
    <location>
        <begin position="12"/>
        <end position="34"/>
    </location>
</feature>
<keyword evidence="1" id="KW-0812">Transmembrane</keyword>
<name>A0A3G3JX90_9BACL</name>
<dbReference type="AlphaFoldDB" id="A0A3G3JX90"/>
<gene>
    <name evidence="2" type="ORF">EAV92_07765</name>
</gene>
<evidence type="ECO:0000313" key="3">
    <source>
        <dbReference type="Proteomes" id="UP000269097"/>
    </source>
</evidence>
<protein>
    <submittedName>
        <fullName evidence="2">Uncharacterized protein</fullName>
    </submittedName>
</protein>
<sequence length="101" mass="11496">MHNKRLVNTICFVLGGIPLLIYPFVVIANIMQMAGESSDDRVYLSVIVYLFLFLSTTYLLTYLACLILFFIIKRKRKLLPIIPLVHLVLTVIIGILWAAAE</sequence>